<keyword evidence="1" id="KW-0808">Transferase</keyword>
<feature type="transmembrane region" description="Helical" evidence="4">
    <location>
        <begin position="235"/>
        <end position="257"/>
    </location>
</feature>
<dbReference type="CDD" id="cd16917">
    <property type="entry name" value="HATPase_UhpB-NarQ-NarX-like"/>
    <property type="match status" value="1"/>
</dbReference>
<dbReference type="Proteomes" id="UP000464787">
    <property type="component" value="Chromosome"/>
</dbReference>
<evidence type="ECO:0000259" key="6">
    <source>
        <dbReference type="PROSITE" id="PS50109"/>
    </source>
</evidence>
<evidence type="ECO:0000313" key="8">
    <source>
        <dbReference type="Proteomes" id="UP000464787"/>
    </source>
</evidence>
<feature type="domain" description="Histidine kinase" evidence="6">
    <location>
        <begin position="533"/>
        <end position="623"/>
    </location>
</feature>
<dbReference type="SMART" id="SM00387">
    <property type="entry name" value="HATPase_c"/>
    <property type="match status" value="1"/>
</dbReference>
<organism evidence="7 8">
    <name type="scientific">Xylophilus rhododendri</name>
    <dbReference type="NCBI Taxonomy" id="2697032"/>
    <lineage>
        <taxon>Bacteria</taxon>
        <taxon>Pseudomonadati</taxon>
        <taxon>Pseudomonadota</taxon>
        <taxon>Betaproteobacteria</taxon>
        <taxon>Burkholderiales</taxon>
        <taxon>Xylophilus</taxon>
    </lineage>
</organism>
<sequence length="642" mass="71056">MALLVLLVLGLWAGAARAEPDQFMHMQRTASSALQPPASGAASNWVEVRLPDALGQVEGSPGNLWYRGEFEGPADVSPGVQWAVCLPYLYEGGQIWVNGALAGSVPENTAELRVRWERPHLITLPAGLLRPGRNEVAIRTGVVLPGGIHHFPRVLVGPEAELRPRADRRTFWIRSMPQVTVVVCLLLSAFVLFIYWRRPSEQLYGLFGLASALWGIRTLTFVIERMPAANWHWWRITYLGATGGFVVVLALFAMRFAGIRWPRVEKVLVAYWLIGPLWLIWAGPDGEPPVNRIWSAGLVPVGLAILCFSGWAMWRQRTVAAVVMPLTLAVAVLTGVHDYLLAWKDDVLAQILPAWWVGQRVFLLHYGANLLLVGMGGLLTARFLDALSGLEVANSSLAELNDTLEDRVAQRERFLAENFERMADLQRSHAAAQERDLIMREIHDGLGSRLFTSLLRVERGDMSREQVADMLRDCIADMRLALEVLAPDDDFQSALGNFLFRWQTLMRDAQVAPGWSVDVPEPALRLSRQAALQLLRIAQEALTNVLKHAGARNVRIDLRQTGEDLELEVADDGRGKGAHAASEHQSGRGIRNMHARARQLGGELYVRSGPGGTRVVLRLPLSRIPSAGGAKAVERTEMTSIP</sequence>
<dbReference type="RefSeq" id="WP_160553475.1">
    <property type="nucleotide sequence ID" value="NZ_CP047650.1"/>
</dbReference>
<keyword evidence="4" id="KW-1133">Transmembrane helix</keyword>
<dbReference type="InterPro" id="IPR008979">
    <property type="entry name" value="Galactose-bd-like_sf"/>
</dbReference>
<dbReference type="SUPFAM" id="SSF49785">
    <property type="entry name" value="Galactose-binding domain-like"/>
    <property type="match status" value="1"/>
</dbReference>
<dbReference type="Gene3D" id="3.30.565.10">
    <property type="entry name" value="Histidine kinase-like ATPase, C-terminal domain"/>
    <property type="match status" value="1"/>
</dbReference>
<evidence type="ECO:0000313" key="7">
    <source>
        <dbReference type="EMBL" id="QHI99664.1"/>
    </source>
</evidence>
<evidence type="ECO:0000256" key="2">
    <source>
        <dbReference type="ARBA" id="ARBA00022777"/>
    </source>
</evidence>
<evidence type="ECO:0000256" key="5">
    <source>
        <dbReference type="SAM" id="SignalP"/>
    </source>
</evidence>
<dbReference type="KEGG" id="xyk:GT347_17785"/>
<dbReference type="Pfam" id="PF07695">
    <property type="entry name" value="7TMR-DISM_7TM"/>
    <property type="match status" value="1"/>
</dbReference>
<dbReference type="PROSITE" id="PS50109">
    <property type="entry name" value="HIS_KIN"/>
    <property type="match status" value="1"/>
</dbReference>
<keyword evidence="8" id="KW-1185">Reference proteome</keyword>
<dbReference type="InterPro" id="IPR011623">
    <property type="entry name" value="7TMR_DISM_rcpt_extracell_dom1"/>
</dbReference>
<dbReference type="PANTHER" id="PTHR24421">
    <property type="entry name" value="NITRATE/NITRITE SENSOR PROTEIN NARX-RELATED"/>
    <property type="match status" value="1"/>
</dbReference>
<evidence type="ECO:0000256" key="1">
    <source>
        <dbReference type="ARBA" id="ARBA00022679"/>
    </source>
</evidence>
<dbReference type="GO" id="GO:0016301">
    <property type="term" value="F:kinase activity"/>
    <property type="evidence" value="ECO:0007669"/>
    <property type="project" value="UniProtKB-KW"/>
</dbReference>
<dbReference type="InterPro" id="IPR003594">
    <property type="entry name" value="HATPase_dom"/>
</dbReference>
<dbReference type="InterPro" id="IPR050482">
    <property type="entry name" value="Sensor_HK_TwoCompSys"/>
</dbReference>
<dbReference type="InterPro" id="IPR005467">
    <property type="entry name" value="His_kinase_dom"/>
</dbReference>
<gene>
    <name evidence="7" type="ORF">GT347_17785</name>
</gene>
<protein>
    <recommendedName>
        <fullName evidence="6">Histidine kinase domain-containing protein</fullName>
    </recommendedName>
</protein>
<reference evidence="7 8" key="1">
    <citation type="submission" date="2020-01" db="EMBL/GenBank/DDBJ databases">
        <title>Genome sequencing of strain KACC 21265.</title>
        <authorList>
            <person name="Heo J."/>
            <person name="Kim S.-J."/>
            <person name="Kim J.-S."/>
            <person name="Hong S.-B."/>
            <person name="Kwon S.-W."/>
        </authorList>
    </citation>
    <scope>NUCLEOTIDE SEQUENCE [LARGE SCALE GENOMIC DNA]</scope>
    <source>
        <strain evidence="7 8">KACC 21265</strain>
    </source>
</reference>
<keyword evidence="4" id="KW-0472">Membrane</keyword>
<keyword evidence="2" id="KW-0418">Kinase</keyword>
<proteinExistence type="predicted"/>
<feature type="transmembrane region" description="Helical" evidence="4">
    <location>
        <begin position="362"/>
        <end position="381"/>
    </location>
</feature>
<dbReference type="SUPFAM" id="SSF55874">
    <property type="entry name" value="ATPase domain of HSP90 chaperone/DNA topoisomerase II/histidine kinase"/>
    <property type="match status" value="1"/>
</dbReference>
<feature type="transmembrane region" description="Helical" evidence="4">
    <location>
        <begin position="171"/>
        <end position="196"/>
    </location>
</feature>
<evidence type="ECO:0000256" key="4">
    <source>
        <dbReference type="SAM" id="Phobius"/>
    </source>
</evidence>
<feature type="signal peptide" evidence="5">
    <location>
        <begin position="1"/>
        <end position="18"/>
    </location>
</feature>
<keyword evidence="3" id="KW-0902">Two-component regulatory system</keyword>
<evidence type="ECO:0000256" key="3">
    <source>
        <dbReference type="ARBA" id="ARBA00023012"/>
    </source>
</evidence>
<keyword evidence="4" id="KW-0812">Transmembrane</keyword>
<feature type="transmembrane region" description="Helical" evidence="4">
    <location>
        <begin position="264"/>
        <end position="281"/>
    </location>
</feature>
<dbReference type="GO" id="GO:0000160">
    <property type="term" value="P:phosphorelay signal transduction system"/>
    <property type="evidence" value="ECO:0007669"/>
    <property type="project" value="UniProtKB-KW"/>
</dbReference>
<dbReference type="PANTHER" id="PTHR24421:SF58">
    <property type="entry name" value="SIGNAL TRANSDUCTION HISTIDINE-PROTEIN KINASE_PHOSPHATASE UHPB"/>
    <property type="match status" value="1"/>
</dbReference>
<feature type="chain" id="PRO_5032374043" description="Histidine kinase domain-containing protein" evidence="5">
    <location>
        <begin position="19"/>
        <end position="642"/>
    </location>
</feature>
<feature type="transmembrane region" description="Helical" evidence="4">
    <location>
        <begin position="293"/>
        <end position="314"/>
    </location>
</feature>
<dbReference type="EMBL" id="CP047650">
    <property type="protein sequence ID" value="QHI99664.1"/>
    <property type="molecule type" value="Genomic_DNA"/>
</dbReference>
<dbReference type="InterPro" id="IPR036890">
    <property type="entry name" value="HATPase_C_sf"/>
</dbReference>
<keyword evidence="5" id="KW-0732">Signal</keyword>
<dbReference type="Pfam" id="PF02518">
    <property type="entry name" value="HATPase_c"/>
    <property type="match status" value="1"/>
</dbReference>
<feature type="transmembrane region" description="Helical" evidence="4">
    <location>
        <begin position="203"/>
        <end position="223"/>
    </location>
</feature>
<dbReference type="AlphaFoldDB" id="A0A857J6P0"/>
<accession>A0A857J6P0</accession>
<feature type="transmembrane region" description="Helical" evidence="4">
    <location>
        <begin position="321"/>
        <end position="342"/>
    </location>
</feature>
<name>A0A857J6P0_9BURK</name>